<evidence type="ECO:0000256" key="6">
    <source>
        <dbReference type="ARBA" id="ARBA00023145"/>
    </source>
</evidence>
<dbReference type="SMART" id="SM00020">
    <property type="entry name" value="Tryp_SPc"/>
    <property type="match status" value="1"/>
</dbReference>
<feature type="signal peptide" evidence="9">
    <location>
        <begin position="1"/>
        <end position="15"/>
    </location>
</feature>
<dbReference type="AlphaFoldDB" id="V5GU30"/>
<accession>V5GU30</accession>
<feature type="chain" id="PRO_5012090751" evidence="9">
    <location>
        <begin position="16"/>
        <end position="252"/>
    </location>
</feature>
<dbReference type="GO" id="GO:0004252">
    <property type="term" value="F:serine-type endopeptidase activity"/>
    <property type="evidence" value="ECO:0007669"/>
    <property type="project" value="InterPro"/>
</dbReference>
<proteinExistence type="inferred from homology"/>
<protein>
    <submittedName>
        <fullName evidence="11">Trypsin-3</fullName>
    </submittedName>
</protein>
<evidence type="ECO:0000256" key="9">
    <source>
        <dbReference type="SAM" id="SignalP"/>
    </source>
</evidence>
<dbReference type="PANTHER" id="PTHR24276:SF91">
    <property type="entry name" value="AT26814P-RELATED"/>
    <property type="match status" value="1"/>
</dbReference>
<dbReference type="InterPro" id="IPR018114">
    <property type="entry name" value="TRYPSIN_HIS"/>
</dbReference>
<dbReference type="PROSITE" id="PS50240">
    <property type="entry name" value="TRYPSIN_DOM"/>
    <property type="match status" value="1"/>
</dbReference>
<keyword evidence="7" id="KW-1015">Disulfide bond</keyword>
<evidence type="ECO:0000256" key="4">
    <source>
        <dbReference type="ARBA" id="ARBA00022801"/>
    </source>
</evidence>
<dbReference type="Gene3D" id="2.40.10.10">
    <property type="entry name" value="Trypsin-like serine proteases"/>
    <property type="match status" value="1"/>
</dbReference>
<dbReference type="InterPro" id="IPR043504">
    <property type="entry name" value="Peptidase_S1_PA_chymotrypsin"/>
</dbReference>
<organism evidence="11">
    <name type="scientific">Anoplophora glabripennis</name>
    <name type="common">Asian longhorn beetle</name>
    <name type="synonym">Anoplophora nobilis</name>
    <dbReference type="NCBI Taxonomy" id="217634"/>
    <lineage>
        <taxon>Eukaryota</taxon>
        <taxon>Metazoa</taxon>
        <taxon>Ecdysozoa</taxon>
        <taxon>Arthropoda</taxon>
        <taxon>Hexapoda</taxon>
        <taxon>Insecta</taxon>
        <taxon>Pterygota</taxon>
        <taxon>Neoptera</taxon>
        <taxon>Endopterygota</taxon>
        <taxon>Coleoptera</taxon>
        <taxon>Polyphaga</taxon>
        <taxon>Cucujiformia</taxon>
        <taxon>Chrysomeloidea</taxon>
        <taxon>Cerambycidae</taxon>
        <taxon>Lamiinae</taxon>
        <taxon>Lamiini</taxon>
        <taxon>Anoplophora</taxon>
    </lineage>
</organism>
<dbReference type="PROSITE" id="PS00135">
    <property type="entry name" value="TRYPSIN_SER"/>
    <property type="match status" value="1"/>
</dbReference>
<dbReference type="EMBL" id="GALX01004718">
    <property type="protein sequence ID" value="JAB63748.1"/>
    <property type="molecule type" value="Transcribed_RNA"/>
</dbReference>
<evidence type="ECO:0000313" key="11">
    <source>
        <dbReference type="EMBL" id="JAB63748.1"/>
    </source>
</evidence>
<dbReference type="PROSITE" id="PS00134">
    <property type="entry name" value="TRYPSIN_HIS"/>
    <property type="match status" value="1"/>
</dbReference>
<keyword evidence="6" id="KW-0865">Zymogen</keyword>
<evidence type="ECO:0000256" key="7">
    <source>
        <dbReference type="ARBA" id="ARBA00023157"/>
    </source>
</evidence>
<keyword evidence="2 8" id="KW-0645">Protease</keyword>
<reference evidence="11" key="1">
    <citation type="submission" date="2013-07" db="EMBL/GenBank/DDBJ databases">
        <title>Midgut Transcriptome Profiling of Anoplphora glabripennis, a Lignocellulose Degrading, Wood-Boring Cerambycid.</title>
        <authorList>
            <person name="Scully E.D."/>
            <person name="Hoover K."/>
            <person name="Carlson J.E."/>
            <person name="Tien M."/>
            <person name="Geib S.M."/>
        </authorList>
    </citation>
    <scope>NUCLEOTIDE SEQUENCE</scope>
</reference>
<dbReference type="Pfam" id="PF00089">
    <property type="entry name" value="Trypsin"/>
    <property type="match status" value="1"/>
</dbReference>
<evidence type="ECO:0000256" key="8">
    <source>
        <dbReference type="RuleBase" id="RU363034"/>
    </source>
</evidence>
<evidence type="ECO:0000259" key="10">
    <source>
        <dbReference type="PROSITE" id="PS50240"/>
    </source>
</evidence>
<evidence type="ECO:0000256" key="5">
    <source>
        <dbReference type="ARBA" id="ARBA00022825"/>
    </source>
</evidence>
<comment type="similarity">
    <text evidence="1">Belongs to the peptidase S1 family.</text>
</comment>
<name>V5GU30_ANOGL</name>
<dbReference type="InterPro" id="IPR001254">
    <property type="entry name" value="Trypsin_dom"/>
</dbReference>
<evidence type="ECO:0000256" key="1">
    <source>
        <dbReference type="ARBA" id="ARBA00007664"/>
    </source>
</evidence>
<keyword evidence="5 8" id="KW-0720">Serine protease</keyword>
<dbReference type="FunFam" id="2.40.10.10:FF:000077">
    <property type="entry name" value="Predicted protein"/>
    <property type="match status" value="1"/>
</dbReference>
<evidence type="ECO:0000256" key="3">
    <source>
        <dbReference type="ARBA" id="ARBA00022729"/>
    </source>
</evidence>
<keyword evidence="3 9" id="KW-0732">Signal</keyword>
<evidence type="ECO:0000256" key="2">
    <source>
        <dbReference type="ARBA" id="ARBA00022670"/>
    </source>
</evidence>
<feature type="domain" description="Peptidase S1" evidence="10">
    <location>
        <begin position="27"/>
        <end position="251"/>
    </location>
</feature>
<sequence>MKYLVVLGLVAFVFGQEASVPKLDGRIVGGEATSIATYPYQISLQLLSTHICGGAIISSSWIITAAHCVVNAPVPSYLSVRAGSSIRNSGGQVYSVVKVVSHPSYVSTSHDYDVALLQLSSSISTTNANVISLAASGTGPAANLTAVVTGWGATSEGGSAATTLQVVRVPVISRTDCDTAYPLQLTDRMFCAGILGVGGKDACQGDSGGPVVIDEVLYGLVSWGDGCARDDAPGVYTNLQVLRDWISINSGV</sequence>
<dbReference type="InterPro" id="IPR009003">
    <property type="entry name" value="Peptidase_S1_PA"/>
</dbReference>
<dbReference type="PRINTS" id="PR00722">
    <property type="entry name" value="CHYMOTRYPSIN"/>
</dbReference>
<dbReference type="SUPFAM" id="SSF50494">
    <property type="entry name" value="Trypsin-like serine proteases"/>
    <property type="match status" value="1"/>
</dbReference>
<gene>
    <name evidence="11" type="primary">TRY3</name>
</gene>
<dbReference type="InterPro" id="IPR033116">
    <property type="entry name" value="TRYPSIN_SER"/>
</dbReference>
<dbReference type="GO" id="GO:0006508">
    <property type="term" value="P:proteolysis"/>
    <property type="evidence" value="ECO:0007669"/>
    <property type="project" value="UniProtKB-KW"/>
</dbReference>
<dbReference type="InterPro" id="IPR001314">
    <property type="entry name" value="Peptidase_S1A"/>
</dbReference>
<keyword evidence="4 8" id="KW-0378">Hydrolase</keyword>
<dbReference type="PANTHER" id="PTHR24276">
    <property type="entry name" value="POLYSERASE-RELATED"/>
    <property type="match status" value="1"/>
</dbReference>
<dbReference type="CDD" id="cd00190">
    <property type="entry name" value="Tryp_SPc"/>
    <property type="match status" value="1"/>
</dbReference>
<dbReference type="InterPro" id="IPR050430">
    <property type="entry name" value="Peptidase_S1"/>
</dbReference>